<dbReference type="PANTHER" id="PTHR22954:SF3">
    <property type="entry name" value="PROTEIN CBG08539"/>
    <property type="match status" value="1"/>
</dbReference>
<accession>A0A8S1BDM5</accession>
<dbReference type="EMBL" id="CADEBC010000669">
    <property type="protein sequence ID" value="CAB3260023.1"/>
    <property type="molecule type" value="Genomic_DNA"/>
</dbReference>
<protein>
    <submittedName>
        <fullName evidence="2">Uncharacterized protein</fullName>
    </submittedName>
</protein>
<evidence type="ECO:0000313" key="2">
    <source>
        <dbReference type="EMBL" id="CAB3260023.1"/>
    </source>
</evidence>
<name>A0A8S1BDM5_ARCPL</name>
<evidence type="ECO:0000256" key="1">
    <source>
        <dbReference type="SAM" id="MobiDB-lite"/>
    </source>
</evidence>
<evidence type="ECO:0000313" key="3">
    <source>
        <dbReference type="Proteomes" id="UP000494106"/>
    </source>
</evidence>
<dbReference type="InterPro" id="IPR005312">
    <property type="entry name" value="DUF1759"/>
</dbReference>
<feature type="region of interest" description="Disordered" evidence="1">
    <location>
        <begin position="97"/>
        <end position="118"/>
    </location>
</feature>
<gene>
    <name evidence="2" type="ORF">APLA_LOCUS17183</name>
</gene>
<dbReference type="AlphaFoldDB" id="A0A8S1BDM5"/>
<feature type="compositionally biased region" description="Polar residues" evidence="1">
    <location>
        <begin position="98"/>
        <end position="107"/>
    </location>
</feature>
<sequence length="238" mass="26901">MAPTEVNVQLKTLYAKRDRIYSRMQSISNRVGNLESLSAQETFLSEIETVDDLRTEFENVLDKIVSLEFKLNPALEIDYQPLSSLEDLLGRVRRAAKTLQSQPNDTKPANKYKSPKLPPIEIPEFNGDIKNWSLFFASFQNAVHNNCSLSESEKLYYLIGKLTGKARSVCAGITPCAENYLLIFDLLKNKYEDKRLVATSYLDQIFDLKAISSATPSNLEQFLDKFACSVAALKNEGR</sequence>
<dbReference type="Proteomes" id="UP000494106">
    <property type="component" value="Unassembled WGS sequence"/>
</dbReference>
<dbReference type="PANTHER" id="PTHR22954">
    <property type="entry name" value="RETROVIRAL PROTEASE-RELATED"/>
    <property type="match status" value="1"/>
</dbReference>
<reference evidence="2 3" key="1">
    <citation type="submission" date="2020-04" db="EMBL/GenBank/DDBJ databases">
        <authorList>
            <person name="Wallbank WR R."/>
            <person name="Pardo Diaz C."/>
            <person name="Kozak K."/>
            <person name="Martin S."/>
            <person name="Jiggins C."/>
            <person name="Moest M."/>
            <person name="Warren A I."/>
            <person name="Byers J.R.P. K."/>
            <person name="Montejo-Kovacevich G."/>
            <person name="Yen C E."/>
        </authorList>
    </citation>
    <scope>NUCLEOTIDE SEQUENCE [LARGE SCALE GENOMIC DNA]</scope>
</reference>
<dbReference type="OrthoDB" id="5989194at2759"/>
<comment type="caution">
    <text evidence="2">The sequence shown here is derived from an EMBL/GenBank/DDBJ whole genome shotgun (WGS) entry which is preliminary data.</text>
</comment>
<dbReference type="Pfam" id="PF03564">
    <property type="entry name" value="DUF1759"/>
    <property type="match status" value="1"/>
</dbReference>
<keyword evidence="3" id="KW-1185">Reference proteome</keyword>
<proteinExistence type="predicted"/>
<organism evidence="2 3">
    <name type="scientific">Arctia plantaginis</name>
    <name type="common">Wood tiger moth</name>
    <name type="synonym">Phalaena plantaginis</name>
    <dbReference type="NCBI Taxonomy" id="874455"/>
    <lineage>
        <taxon>Eukaryota</taxon>
        <taxon>Metazoa</taxon>
        <taxon>Ecdysozoa</taxon>
        <taxon>Arthropoda</taxon>
        <taxon>Hexapoda</taxon>
        <taxon>Insecta</taxon>
        <taxon>Pterygota</taxon>
        <taxon>Neoptera</taxon>
        <taxon>Endopterygota</taxon>
        <taxon>Lepidoptera</taxon>
        <taxon>Glossata</taxon>
        <taxon>Ditrysia</taxon>
        <taxon>Noctuoidea</taxon>
        <taxon>Erebidae</taxon>
        <taxon>Arctiinae</taxon>
        <taxon>Arctia</taxon>
    </lineage>
</organism>